<proteinExistence type="predicted"/>
<keyword evidence="1" id="KW-0812">Transmembrane</keyword>
<feature type="transmembrane region" description="Helical" evidence="1">
    <location>
        <begin position="299"/>
        <end position="319"/>
    </location>
</feature>
<keyword evidence="1" id="KW-1133">Transmembrane helix</keyword>
<keyword evidence="1" id="KW-0472">Membrane</keyword>
<dbReference type="EMBL" id="FQVW01000014">
    <property type="protein sequence ID" value="SHG06160.1"/>
    <property type="molecule type" value="Genomic_DNA"/>
</dbReference>
<evidence type="ECO:0000313" key="2">
    <source>
        <dbReference type="EMBL" id="SHG06160.1"/>
    </source>
</evidence>
<protein>
    <submittedName>
        <fullName evidence="2">Uncharacterized protein</fullName>
    </submittedName>
</protein>
<keyword evidence="3" id="KW-1185">Reference proteome</keyword>
<dbReference type="Proteomes" id="UP000183988">
    <property type="component" value="Unassembled WGS sequence"/>
</dbReference>
<evidence type="ECO:0000313" key="3">
    <source>
        <dbReference type="Proteomes" id="UP000183988"/>
    </source>
</evidence>
<name>A0A1M5GQT0_9BACI</name>
<reference evidence="2 3" key="1">
    <citation type="submission" date="2016-11" db="EMBL/GenBank/DDBJ databases">
        <authorList>
            <person name="Jaros S."/>
            <person name="Januszkiewicz K."/>
            <person name="Wedrychowicz H."/>
        </authorList>
    </citation>
    <scope>NUCLEOTIDE SEQUENCE [LARGE SCALE GENOMIC DNA]</scope>
    <source>
        <strain evidence="2 3">IBRC-M 10683</strain>
    </source>
</reference>
<evidence type="ECO:0000256" key="1">
    <source>
        <dbReference type="SAM" id="Phobius"/>
    </source>
</evidence>
<dbReference type="AlphaFoldDB" id="A0A1M5GQT0"/>
<feature type="transmembrane region" description="Helical" evidence="1">
    <location>
        <begin position="339"/>
        <end position="359"/>
    </location>
</feature>
<dbReference type="STRING" id="930117.SAMN05216225_101420"/>
<gene>
    <name evidence="2" type="ORF">SAMN05216225_101420</name>
</gene>
<sequence>MAKKYQQGKEFTNTTAEAINHVIPKNVLKTIENSFGTELERWISPPLDNELASFLPSQLLKDILKNKIAIPALLTDFRLIRVPFRVSSVHDRQEDMIRLALFIHVASVDPNLIRQAPIGKAFKLEMDIDLEQLQKVLQNHHQSLKIASQKIESHLLDTMVSNVHPFSEIQVDSIDIKSNEEFNAQVPDWNYQNVTNYKQNWNLYTEHIESEIKARERTLFTSVYDEVAKLSISKRQDLEEKEYGEEKVPLHTYMKDLESKINHTQQEISHISPNHNHVQADWREFADKKTKKLFHQFKFFPTNQMVIIMYVFIWASLLFPYFKSIPHGTIEILSTRFWMSYLMVPLILVILSLVVGAYVRRKLRTPITDVLAEVDRKAKDYANILKEMPGKYEHYLKQLYRLFQIRKQYNLILEESRQRQQKNVLARYHQAQLEKYVMNVDQLQKKLRYSSYTADYDKCVRFVDKSFYSNRTVAQNEIYSPLSSLFDVEKRNLIVEIRGAKVSTTLDIFPLITSIKLQLDKVYNV</sequence>
<organism evidence="2 3">
    <name type="scientific">Ornithinibacillus halophilus</name>
    <dbReference type="NCBI Taxonomy" id="930117"/>
    <lineage>
        <taxon>Bacteria</taxon>
        <taxon>Bacillati</taxon>
        <taxon>Bacillota</taxon>
        <taxon>Bacilli</taxon>
        <taxon>Bacillales</taxon>
        <taxon>Bacillaceae</taxon>
        <taxon>Ornithinibacillus</taxon>
    </lineage>
</organism>
<accession>A0A1M5GQT0</accession>